<dbReference type="Gene3D" id="3.10.50.40">
    <property type="match status" value="1"/>
</dbReference>
<evidence type="ECO:0000256" key="8">
    <source>
        <dbReference type="PROSITE-ProRule" id="PRU00278"/>
    </source>
</evidence>
<dbReference type="Pfam" id="PF00639">
    <property type="entry name" value="Rotamase"/>
    <property type="match status" value="1"/>
</dbReference>
<feature type="chain" id="PRO_5046449413" description="Parvulin-like PPIase" evidence="9">
    <location>
        <begin position="24"/>
        <end position="287"/>
    </location>
</feature>
<evidence type="ECO:0000256" key="3">
    <source>
        <dbReference type="ARBA" id="ARBA00013194"/>
    </source>
</evidence>
<organism evidence="11 12">
    <name type="scientific">Roseobacter fucihabitans</name>
    <dbReference type="NCBI Taxonomy" id="1537242"/>
    <lineage>
        <taxon>Bacteria</taxon>
        <taxon>Pseudomonadati</taxon>
        <taxon>Pseudomonadota</taxon>
        <taxon>Alphaproteobacteria</taxon>
        <taxon>Rhodobacterales</taxon>
        <taxon>Roseobacteraceae</taxon>
        <taxon>Roseobacter</taxon>
    </lineage>
</organism>
<feature type="signal peptide" evidence="9">
    <location>
        <begin position="1"/>
        <end position="23"/>
    </location>
</feature>
<comment type="catalytic activity">
    <reaction evidence="1">
        <text>[protein]-peptidylproline (omega=180) = [protein]-peptidylproline (omega=0)</text>
        <dbReference type="Rhea" id="RHEA:16237"/>
        <dbReference type="Rhea" id="RHEA-COMP:10747"/>
        <dbReference type="Rhea" id="RHEA-COMP:10748"/>
        <dbReference type="ChEBI" id="CHEBI:83833"/>
        <dbReference type="ChEBI" id="CHEBI:83834"/>
        <dbReference type="EC" id="5.2.1.8"/>
    </reaction>
</comment>
<reference evidence="11 12" key="1">
    <citation type="submission" date="2015-07" db="EMBL/GenBank/DDBJ databases">
        <authorList>
            <person name="Voget S."/>
            <person name="Dogs M."/>
            <person name="Brinkhoff T.H."/>
            <person name="Daniel R."/>
        </authorList>
    </citation>
    <scope>NUCLEOTIDE SEQUENCE [LARGE SCALE GENOMIC DNA]</scope>
    <source>
        <strain evidence="11 12">B14</strain>
    </source>
</reference>
<comment type="similarity">
    <text evidence="2">Belongs to the PpiC/parvulin rotamase family.</text>
</comment>
<evidence type="ECO:0000256" key="1">
    <source>
        <dbReference type="ARBA" id="ARBA00000971"/>
    </source>
</evidence>
<feature type="domain" description="PpiC" evidence="10">
    <location>
        <begin position="140"/>
        <end position="229"/>
    </location>
</feature>
<evidence type="ECO:0000313" key="12">
    <source>
        <dbReference type="Proteomes" id="UP001318682"/>
    </source>
</evidence>
<dbReference type="RefSeq" id="WP_187428432.1">
    <property type="nucleotide sequence ID" value="NZ_CP143423.1"/>
</dbReference>
<dbReference type="InterPro" id="IPR046357">
    <property type="entry name" value="PPIase_dom_sf"/>
</dbReference>
<dbReference type="PANTHER" id="PTHR47245:SF2">
    <property type="entry name" value="PEPTIDYL-PROLYL CIS-TRANS ISOMERASE HP_0175-RELATED"/>
    <property type="match status" value="1"/>
</dbReference>
<keyword evidence="9" id="KW-0732">Signal</keyword>
<evidence type="ECO:0000256" key="6">
    <source>
        <dbReference type="ARBA" id="ARBA00030642"/>
    </source>
</evidence>
<evidence type="ECO:0000256" key="7">
    <source>
        <dbReference type="ARBA" id="ARBA00031484"/>
    </source>
</evidence>
<dbReference type="SUPFAM" id="SSF54534">
    <property type="entry name" value="FKBP-like"/>
    <property type="match status" value="1"/>
</dbReference>
<dbReference type="InterPro" id="IPR027304">
    <property type="entry name" value="Trigger_fact/SurA_dom_sf"/>
</dbReference>
<evidence type="ECO:0000259" key="10">
    <source>
        <dbReference type="PROSITE" id="PS50198"/>
    </source>
</evidence>
<dbReference type="GO" id="GO:0003755">
    <property type="term" value="F:peptidyl-prolyl cis-trans isomerase activity"/>
    <property type="evidence" value="ECO:0007669"/>
    <property type="project" value="UniProtKB-EC"/>
</dbReference>
<reference evidence="12" key="2">
    <citation type="submission" date="2024-01" db="EMBL/GenBank/DDBJ databases">
        <title>Roseobacter fucihabitans sp. nov., isolated from the brown alga Fucus spiralis.</title>
        <authorList>
            <person name="Hahnke S."/>
            <person name="Berger M."/>
            <person name="Schlingloff A."/>
            <person name="Athale I."/>
            <person name="Neumann-Schaal M."/>
            <person name="Adenaya A."/>
            <person name="Poehlein A."/>
            <person name="Daniel R."/>
            <person name="Pertersen J."/>
            <person name="Brinkhoff T."/>
        </authorList>
    </citation>
    <scope>NUCLEOTIDE SEQUENCE [LARGE SCALE GENOMIC DNA]</scope>
    <source>
        <strain evidence="12">B14</strain>
    </source>
</reference>
<sequence>MHKHLNILASAALALTIGTPTWAQDQTEAEPLTADTVVAIVNDVEITLGHMIAARASLPEQYQQLEDNVLYDGILQQLVQQSALAQTYKDELPKRVTKSLENEMRSLTAAEVVENLLADTVTEEALQGLYDRQYGDIDPEEEFNASHILVETEEEAIAIKEDIANGASFAATAREKSTGPSGPNGGELGWFGAGMMVPSFEAAAIALAVGEVSDPVQTQFGWHVIMLNDIRKANIPTFEDVRNDLVQEIRQSVAQQTIEDVTNAANVQAPTGLEIDPAVLKQIDLLD</sequence>
<accession>A0ABZ2BZ45</accession>
<dbReference type="EMBL" id="CP143423">
    <property type="protein sequence ID" value="WVX51243.1"/>
    <property type="molecule type" value="Genomic_DNA"/>
</dbReference>
<dbReference type="EC" id="5.2.1.8" evidence="3"/>
<keyword evidence="12" id="KW-1185">Reference proteome</keyword>
<evidence type="ECO:0000256" key="4">
    <source>
        <dbReference type="ARBA" id="ARBA00018370"/>
    </source>
</evidence>
<dbReference type="SUPFAM" id="SSF109998">
    <property type="entry name" value="Triger factor/SurA peptide-binding domain-like"/>
    <property type="match status" value="1"/>
</dbReference>
<dbReference type="Proteomes" id="UP001318682">
    <property type="component" value="Chromosome"/>
</dbReference>
<gene>
    <name evidence="11" type="primary">prsA</name>
    <name evidence="11" type="ORF">ROLI_043440</name>
</gene>
<evidence type="ECO:0000256" key="2">
    <source>
        <dbReference type="ARBA" id="ARBA00007656"/>
    </source>
</evidence>
<dbReference type="PANTHER" id="PTHR47245">
    <property type="entry name" value="PEPTIDYLPROLYL ISOMERASE"/>
    <property type="match status" value="1"/>
</dbReference>
<protein>
    <recommendedName>
        <fullName evidence="4">Parvulin-like PPIase</fullName>
        <ecNumber evidence="3">5.2.1.8</ecNumber>
    </recommendedName>
    <alternativeName>
        <fullName evidence="6">Peptidyl-prolyl cis-trans isomerase plp</fullName>
    </alternativeName>
    <alternativeName>
        <fullName evidence="7">Rotamase plp</fullName>
    </alternativeName>
</protein>
<dbReference type="PROSITE" id="PS50198">
    <property type="entry name" value="PPIC_PPIASE_2"/>
    <property type="match status" value="1"/>
</dbReference>
<evidence type="ECO:0000313" key="11">
    <source>
        <dbReference type="EMBL" id="WVX51243.1"/>
    </source>
</evidence>
<proteinExistence type="inferred from homology"/>
<evidence type="ECO:0000256" key="9">
    <source>
        <dbReference type="SAM" id="SignalP"/>
    </source>
</evidence>
<dbReference type="InterPro" id="IPR050245">
    <property type="entry name" value="PrsA_foldase"/>
</dbReference>
<keyword evidence="8 11" id="KW-0413">Isomerase</keyword>
<dbReference type="InterPro" id="IPR000297">
    <property type="entry name" value="PPIase_PpiC"/>
</dbReference>
<evidence type="ECO:0000256" key="5">
    <source>
        <dbReference type="ARBA" id="ARBA00023110"/>
    </source>
</evidence>
<keyword evidence="5 8" id="KW-0697">Rotamase</keyword>
<name>A0ABZ2BZ45_9RHOB</name>